<gene>
    <name evidence="2" type="ORF">ADUPG1_008737</name>
</gene>
<protein>
    <submittedName>
        <fullName evidence="2">Uncharacterized protein</fullName>
    </submittedName>
</protein>
<name>A0ABQ5KU83_9EUKA</name>
<feature type="compositionally biased region" description="Low complexity" evidence="1">
    <location>
        <begin position="183"/>
        <end position="198"/>
    </location>
</feature>
<feature type="compositionally biased region" description="Polar residues" evidence="1">
    <location>
        <begin position="123"/>
        <end position="133"/>
    </location>
</feature>
<feature type="compositionally biased region" description="Basic and acidic residues" evidence="1">
    <location>
        <begin position="64"/>
        <end position="74"/>
    </location>
</feature>
<reference evidence="2" key="1">
    <citation type="submission" date="2022-03" db="EMBL/GenBank/DDBJ databases">
        <title>Draft genome sequence of Aduncisulcus paluster, a free-living microaerophilic Fornicata.</title>
        <authorList>
            <person name="Yuyama I."/>
            <person name="Kume K."/>
            <person name="Tamura T."/>
            <person name="Inagaki Y."/>
            <person name="Hashimoto T."/>
        </authorList>
    </citation>
    <scope>NUCLEOTIDE SEQUENCE</scope>
    <source>
        <strain evidence="2">NY0171</strain>
    </source>
</reference>
<feature type="compositionally biased region" description="Polar residues" evidence="1">
    <location>
        <begin position="76"/>
        <end position="87"/>
    </location>
</feature>
<sequence>EDKETKEAETTSEPNEESKDEEESGEKAAATPTEHEEKEEEEANVSEELAETPKAASTDSTEPNEPKEPNELKPSKISNAPEQSKSSKPSEDIYESVLTSNTDVGAVREVQPAKDEKAPNPPVSQASDAVSSKPQEETSGDQEDDIFGMFDRAQKMPDKHAGFDGADISDMFSSPSPMKRHAPSSSSSALTHTHAQSTEKTATQAMDEGLDKLSAPSATPSLDIGKFNCLLHDKKVELSIPLDRLLKMKVSYHTNFENELYFILQDEEGKLCVVGKDIYPLIKDKLYDMLLHELTTIQKILLGSQAL</sequence>
<evidence type="ECO:0000256" key="1">
    <source>
        <dbReference type="SAM" id="MobiDB-lite"/>
    </source>
</evidence>
<feature type="region of interest" description="Disordered" evidence="1">
    <location>
        <begin position="156"/>
        <end position="203"/>
    </location>
</feature>
<accession>A0ABQ5KU83</accession>
<feature type="compositionally biased region" description="Acidic residues" evidence="1">
    <location>
        <begin position="37"/>
        <end position="50"/>
    </location>
</feature>
<evidence type="ECO:0000313" key="2">
    <source>
        <dbReference type="EMBL" id="GKT35611.1"/>
    </source>
</evidence>
<evidence type="ECO:0000313" key="3">
    <source>
        <dbReference type="Proteomes" id="UP001057375"/>
    </source>
</evidence>
<proteinExistence type="predicted"/>
<feature type="non-terminal residue" evidence="2">
    <location>
        <position position="1"/>
    </location>
</feature>
<dbReference type="Proteomes" id="UP001057375">
    <property type="component" value="Unassembled WGS sequence"/>
</dbReference>
<dbReference type="EMBL" id="BQXS01011028">
    <property type="protein sequence ID" value="GKT35611.1"/>
    <property type="molecule type" value="Genomic_DNA"/>
</dbReference>
<comment type="caution">
    <text evidence="2">The sequence shown here is derived from an EMBL/GenBank/DDBJ whole genome shotgun (WGS) entry which is preliminary data.</text>
</comment>
<organism evidence="2 3">
    <name type="scientific">Aduncisulcus paluster</name>
    <dbReference type="NCBI Taxonomy" id="2918883"/>
    <lineage>
        <taxon>Eukaryota</taxon>
        <taxon>Metamonada</taxon>
        <taxon>Carpediemonas-like organisms</taxon>
        <taxon>Aduncisulcus</taxon>
    </lineage>
</organism>
<feature type="compositionally biased region" description="Acidic residues" evidence="1">
    <location>
        <begin position="14"/>
        <end position="24"/>
    </location>
</feature>
<feature type="region of interest" description="Disordered" evidence="1">
    <location>
        <begin position="1"/>
        <end position="144"/>
    </location>
</feature>
<keyword evidence="3" id="KW-1185">Reference proteome</keyword>